<gene>
    <name evidence="2" type="ORF">NP493_11g14043</name>
</gene>
<feature type="region of interest" description="Disordered" evidence="1">
    <location>
        <begin position="196"/>
        <end position="217"/>
    </location>
</feature>
<dbReference type="EMBL" id="JAODUO010000010">
    <property type="protein sequence ID" value="KAK2193637.1"/>
    <property type="molecule type" value="Genomic_DNA"/>
</dbReference>
<evidence type="ECO:0000256" key="1">
    <source>
        <dbReference type="SAM" id="MobiDB-lite"/>
    </source>
</evidence>
<proteinExistence type="predicted"/>
<evidence type="ECO:0000313" key="2">
    <source>
        <dbReference type="EMBL" id="KAK2193637.1"/>
    </source>
</evidence>
<name>A0AAD9PFL3_RIDPI</name>
<organism evidence="2 3">
    <name type="scientific">Ridgeia piscesae</name>
    <name type="common">Tubeworm</name>
    <dbReference type="NCBI Taxonomy" id="27915"/>
    <lineage>
        <taxon>Eukaryota</taxon>
        <taxon>Metazoa</taxon>
        <taxon>Spiralia</taxon>
        <taxon>Lophotrochozoa</taxon>
        <taxon>Annelida</taxon>
        <taxon>Polychaeta</taxon>
        <taxon>Sedentaria</taxon>
        <taxon>Canalipalpata</taxon>
        <taxon>Sabellida</taxon>
        <taxon>Siboglinidae</taxon>
        <taxon>Ridgeia</taxon>
    </lineage>
</organism>
<evidence type="ECO:0000313" key="3">
    <source>
        <dbReference type="Proteomes" id="UP001209878"/>
    </source>
</evidence>
<keyword evidence="3" id="KW-1185">Reference proteome</keyword>
<reference evidence="2" key="1">
    <citation type="journal article" date="2023" name="Mol. Biol. Evol.">
        <title>Third-Generation Sequencing Reveals the Adaptive Role of the Epigenome in Three Deep-Sea Polychaetes.</title>
        <authorList>
            <person name="Perez M."/>
            <person name="Aroh O."/>
            <person name="Sun Y."/>
            <person name="Lan Y."/>
            <person name="Juniper S.K."/>
            <person name="Young C.R."/>
            <person name="Angers B."/>
            <person name="Qian P.Y."/>
        </authorList>
    </citation>
    <scope>NUCLEOTIDE SEQUENCE</scope>
    <source>
        <strain evidence="2">R07B-5</strain>
    </source>
</reference>
<sequence>MMRTKPYPPTPDAPARFRDPPADDFAFIDCSGWRFTAQQPLAGYTDVFHNVVINALTNHEWESSDQSLSDTCMWDDEPANQTRSAERLDAGFACDNADGTHADGDIHADGPSWIIQCSKTTSSGSGFSICTRHVSVDEMAPQAGPAACASPHDSPVSSSSAITVFRYQMAHGQRINSGPNEFQAGDARFNHDPVASPSGCEQHYRNGGLTSSTKRTPPSGNVTVDGFCVNRTKTYPSECIRWALKRYTTPPLDAETARQCRDRVGRRLAGVCKRLEVLAGRQRRFPDQALFPRKDQLAINVSTYWDSAIGRFQRVQAAARGRRSRAVASSLRCFCRRRSPLLCMSRLGKRRVPDQDVRSTYDGGESSDATPRVLPGAATGSGVLTGQYYRFEAPASACCWLTSSRSDAQAWTLTTASVQARCRTVQLVAGSGTGSAYSSWQAVAYAPQPSAVQAHAVDSMPLDVAEPSATTSIRTDARHYQCKLLADTVRGAREVSRTAQTAPWPDRTNSTVATQCTQELRAFTPTHLNSNLAARWHFDL</sequence>
<feature type="region of interest" description="Disordered" evidence="1">
    <location>
        <begin position="354"/>
        <end position="375"/>
    </location>
</feature>
<comment type="caution">
    <text evidence="2">The sequence shown here is derived from an EMBL/GenBank/DDBJ whole genome shotgun (WGS) entry which is preliminary data.</text>
</comment>
<protein>
    <submittedName>
        <fullName evidence="2">Uncharacterized protein</fullName>
    </submittedName>
</protein>
<dbReference type="AlphaFoldDB" id="A0AAD9PFL3"/>
<accession>A0AAD9PFL3</accession>
<dbReference type="Proteomes" id="UP001209878">
    <property type="component" value="Unassembled WGS sequence"/>
</dbReference>
<feature type="compositionally biased region" description="Polar residues" evidence="1">
    <location>
        <begin position="208"/>
        <end position="217"/>
    </location>
</feature>